<accession>A0A178MMG2</accession>
<dbReference type="OrthoDB" id="8480109at2"/>
<keyword evidence="3" id="KW-1185">Reference proteome</keyword>
<dbReference type="AlphaFoldDB" id="A0A178MMG2"/>
<comment type="caution">
    <text evidence="2">The sequence shown here is derived from an EMBL/GenBank/DDBJ whole genome shotgun (WGS) entry which is preliminary data.</text>
</comment>
<reference evidence="2 3" key="1">
    <citation type="submission" date="2016-04" db="EMBL/GenBank/DDBJ databases">
        <title>Draft genome sequence of freshwater magnetotactic bacteria Magnetospirillum marisnigri SP-1 and Magnetospirillum moscoviense BB-1.</title>
        <authorList>
            <person name="Koziaeva V."/>
            <person name="Dziuba M.V."/>
            <person name="Ivanov T.M."/>
            <person name="Kuznetsov B."/>
            <person name="Grouzdev D.S."/>
        </authorList>
    </citation>
    <scope>NUCLEOTIDE SEQUENCE [LARGE SCALE GENOMIC DNA]</scope>
    <source>
        <strain evidence="2 3">SP-1</strain>
    </source>
</reference>
<dbReference type="EMBL" id="LWQT01000066">
    <property type="protein sequence ID" value="OAN49265.1"/>
    <property type="molecule type" value="Genomic_DNA"/>
</dbReference>
<evidence type="ECO:0000256" key="1">
    <source>
        <dbReference type="SAM" id="MobiDB-lite"/>
    </source>
</evidence>
<evidence type="ECO:0008006" key="4">
    <source>
        <dbReference type="Google" id="ProtNLM"/>
    </source>
</evidence>
<dbReference type="Pfam" id="PF04390">
    <property type="entry name" value="LptE"/>
    <property type="match status" value="1"/>
</dbReference>
<dbReference type="RefSeq" id="WP_068493729.1">
    <property type="nucleotide sequence ID" value="NZ_LWQT01000066.1"/>
</dbReference>
<dbReference type="Proteomes" id="UP000078428">
    <property type="component" value="Unassembled WGS sequence"/>
</dbReference>
<evidence type="ECO:0000313" key="2">
    <source>
        <dbReference type="EMBL" id="OAN49265.1"/>
    </source>
</evidence>
<gene>
    <name evidence="2" type="ORF">A6A04_03885</name>
</gene>
<dbReference type="InterPro" id="IPR007485">
    <property type="entry name" value="LPS_assembly_LptE"/>
</dbReference>
<feature type="compositionally biased region" description="Basic and acidic residues" evidence="1">
    <location>
        <begin position="173"/>
        <end position="185"/>
    </location>
</feature>
<feature type="region of interest" description="Disordered" evidence="1">
    <location>
        <begin position="173"/>
        <end position="196"/>
    </location>
</feature>
<evidence type="ECO:0000313" key="3">
    <source>
        <dbReference type="Proteomes" id="UP000078428"/>
    </source>
</evidence>
<organism evidence="2 3">
    <name type="scientific">Paramagnetospirillum marisnigri</name>
    <dbReference type="NCBI Taxonomy" id="1285242"/>
    <lineage>
        <taxon>Bacteria</taxon>
        <taxon>Pseudomonadati</taxon>
        <taxon>Pseudomonadota</taxon>
        <taxon>Alphaproteobacteria</taxon>
        <taxon>Rhodospirillales</taxon>
        <taxon>Magnetospirillaceae</taxon>
        <taxon>Paramagnetospirillum</taxon>
    </lineage>
</organism>
<sequence>MWWSRVAFVIALLALGPVGCGFSPIYGKRGDADSPVSADLAQIRIQPIKDRLGQQLRNALVQRLTPQGEPGAPRFNLAVDVTSSASDMGYRRDSFATLGSLTMNASISLSGDGVSLASGQVKTVVYFDYLGPRYASVAMERDAEERAVAQLADDIRSQVAVAIAAYRANPKDPRFQRLQSDEIKPYVRPGAPAARP</sequence>
<dbReference type="GO" id="GO:0043165">
    <property type="term" value="P:Gram-negative-bacterium-type cell outer membrane assembly"/>
    <property type="evidence" value="ECO:0007669"/>
    <property type="project" value="InterPro"/>
</dbReference>
<protein>
    <recommendedName>
        <fullName evidence="4">LPS-assembly lipoprotein</fullName>
    </recommendedName>
</protein>
<name>A0A178MMG2_9PROT</name>
<dbReference type="GO" id="GO:0019867">
    <property type="term" value="C:outer membrane"/>
    <property type="evidence" value="ECO:0007669"/>
    <property type="project" value="InterPro"/>
</dbReference>
<proteinExistence type="predicted"/>
<dbReference type="Gene3D" id="3.30.160.150">
    <property type="entry name" value="Lipoprotein like domain"/>
    <property type="match status" value="1"/>
</dbReference>
<dbReference type="STRING" id="1285242.A6A04_03885"/>